<gene>
    <name evidence="1" type="ORF">DHV22_07920</name>
</gene>
<feature type="non-terminal residue" evidence="1">
    <location>
        <position position="1"/>
    </location>
</feature>
<dbReference type="AlphaFoldDB" id="A0A3D6BRI0"/>
<sequence length="45" mass="5186">KLVVDYKAKHGQITPEIKEELQQWYNTDKGQGVIREVMNLLTVTA</sequence>
<reference evidence="1 2" key="1">
    <citation type="journal article" date="2018" name="Nat. Biotechnol.">
        <title>A standardized bacterial taxonomy based on genome phylogeny substantially revises the tree of life.</title>
        <authorList>
            <person name="Parks D.H."/>
            <person name="Chuvochina M."/>
            <person name="Waite D.W."/>
            <person name="Rinke C."/>
            <person name="Skarshewski A."/>
            <person name="Chaumeil P.A."/>
            <person name="Hugenholtz P."/>
        </authorList>
    </citation>
    <scope>NUCLEOTIDE SEQUENCE [LARGE SCALE GENOMIC DNA]</scope>
    <source>
        <strain evidence="1">UBA10227</strain>
    </source>
</reference>
<name>A0A3D6BRI0_9FLAO</name>
<organism evidence="1 2">
    <name type="scientific">Xanthomarina gelatinilytica</name>
    <dbReference type="NCBI Taxonomy" id="1137281"/>
    <lineage>
        <taxon>Bacteria</taxon>
        <taxon>Pseudomonadati</taxon>
        <taxon>Bacteroidota</taxon>
        <taxon>Flavobacteriia</taxon>
        <taxon>Flavobacteriales</taxon>
        <taxon>Flavobacteriaceae</taxon>
        <taxon>Xanthomarina</taxon>
    </lineage>
</organism>
<dbReference type="Proteomes" id="UP000263268">
    <property type="component" value="Unassembled WGS sequence"/>
</dbReference>
<accession>A0A3D6BRI0</accession>
<protein>
    <submittedName>
        <fullName evidence="1">Thioredoxin family protein</fullName>
    </submittedName>
</protein>
<comment type="caution">
    <text evidence="1">The sequence shown here is derived from an EMBL/GenBank/DDBJ whole genome shotgun (WGS) entry which is preliminary data.</text>
</comment>
<proteinExistence type="predicted"/>
<evidence type="ECO:0000313" key="2">
    <source>
        <dbReference type="Proteomes" id="UP000263268"/>
    </source>
</evidence>
<dbReference type="EMBL" id="DPRK01000127">
    <property type="protein sequence ID" value="HCY81514.1"/>
    <property type="molecule type" value="Genomic_DNA"/>
</dbReference>
<evidence type="ECO:0000313" key="1">
    <source>
        <dbReference type="EMBL" id="HCY81514.1"/>
    </source>
</evidence>